<dbReference type="GO" id="GO:0006508">
    <property type="term" value="P:proteolysis"/>
    <property type="evidence" value="ECO:0007669"/>
    <property type="project" value="UniProtKB-KW"/>
</dbReference>
<feature type="non-terminal residue" evidence="2">
    <location>
        <position position="1"/>
    </location>
</feature>
<proteinExistence type="predicted"/>
<feature type="compositionally biased region" description="Basic residues" evidence="1">
    <location>
        <begin position="130"/>
        <end position="140"/>
    </location>
</feature>
<evidence type="ECO:0000256" key="1">
    <source>
        <dbReference type="SAM" id="MobiDB-lite"/>
    </source>
</evidence>
<dbReference type="AlphaFoldDB" id="A0A6J4NET8"/>
<feature type="region of interest" description="Disordered" evidence="1">
    <location>
        <begin position="124"/>
        <end position="159"/>
    </location>
</feature>
<dbReference type="GO" id="GO:0008233">
    <property type="term" value="F:peptidase activity"/>
    <property type="evidence" value="ECO:0007669"/>
    <property type="project" value="UniProtKB-KW"/>
</dbReference>
<name>A0A6J4NET8_9BURK</name>
<sequence length="159" mass="16167">EGQVAGGIRAGRGHARGIAALPLGVRQRRLLLAVRHRAPAHPAGGAAGAGMAGRPAGAAAAEGQAGPEPGNTRFRLERAAAAGQPELPPLRRPEAHRRGLERGGRARVLAQAEDLVLSGDGMRQLPGLLRRGRGPRRSRTHAGAGPGGQHLPGAGLLDA</sequence>
<keyword evidence="2" id="KW-0378">Hydrolase</keyword>
<reference evidence="2" key="1">
    <citation type="submission" date="2020-02" db="EMBL/GenBank/DDBJ databases">
        <authorList>
            <person name="Meier V. D."/>
        </authorList>
    </citation>
    <scope>NUCLEOTIDE SEQUENCE</scope>
    <source>
        <strain evidence="2">AVDCRST_MAG51</strain>
    </source>
</reference>
<feature type="region of interest" description="Disordered" evidence="1">
    <location>
        <begin position="40"/>
        <end position="104"/>
    </location>
</feature>
<dbReference type="EMBL" id="CADCUX010000026">
    <property type="protein sequence ID" value="CAA9385806.1"/>
    <property type="molecule type" value="Genomic_DNA"/>
</dbReference>
<accession>A0A6J4NET8</accession>
<feature type="compositionally biased region" description="Low complexity" evidence="1">
    <location>
        <begin position="52"/>
        <end position="70"/>
    </location>
</feature>
<feature type="compositionally biased region" description="Basic and acidic residues" evidence="1">
    <location>
        <begin position="89"/>
        <end position="104"/>
    </location>
</feature>
<protein>
    <submittedName>
        <fullName evidence="2">PUTATIVE ZINC PROTEASE PROTEIN</fullName>
    </submittedName>
</protein>
<feature type="non-terminal residue" evidence="2">
    <location>
        <position position="159"/>
    </location>
</feature>
<gene>
    <name evidence="2" type="ORF">AVDCRST_MAG51-91</name>
</gene>
<keyword evidence="2" id="KW-0645">Protease</keyword>
<evidence type="ECO:0000313" key="2">
    <source>
        <dbReference type="EMBL" id="CAA9385806.1"/>
    </source>
</evidence>
<organism evidence="2">
    <name type="scientific">uncultured Ramlibacter sp</name>
    <dbReference type="NCBI Taxonomy" id="260755"/>
    <lineage>
        <taxon>Bacteria</taxon>
        <taxon>Pseudomonadati</taxon>
        <taxon>Pseudomonadota</taxon>
        <taxon>Betaproteobacteria</taxon>
        <taxon>Burkholderiales</taxon>
        <taxon>Comamonadaceae</taxon>
        <taxon>Ramlibacter</taxon>
        <taxon>environmental samples</taxon>
    </lineage>
</organism>